<reference evidence="2" key="1">
    <citation type="journal article" date="2016" name="Nature">
        <title>Genome evolution in the allotetraploid frog Xenopus laevis.</title>
        <authorList>
            <person name="Session A.M."/>
            <person name="Uno Y."/>
            <person name="Kwon T."/>
            <person name="Chapman J.A."/>
            <person name="Toyoda A."/>
            <person name="Takahashi S."/>
            <person name="Fukui A."/>
            <person name="Hikosaka A."/>
            <person name="Suzuki A."/>
            <person name="Kondo M."/>
            <person name="van Heeringen S.J."/>
            <person name="Quigley I."/>
            <person name="Heinz S."/>
            <person name="Ogino H."/>
            <person name="Ochi H."/>
            <person name="Hellsten U."/>
            <person name="Lyons J.B."/>
            <person name="Simakov O."/>
            <person name="Putnam N."/>
            <person name="Stites J."/>
            <person name="Kuroki Y."/>
            <person name="Tanaka T."/>
            <person name="Michiue T."/>
            <person name="Watanabe M."/>
            <person name="Bogdanovic O."/>
            <person name="Lister R."/>
            <person name="Georgiou G."/>
            <person name="Paranjpe S.S."/>
            <person name="van Kruijsbergen I."/>
            <person name="Shu S."/>
            <person name="Carlson J."/>
            <person name="Kinoshita T."/>
            <person name="Ohta Y."/>
            <person name="Mawaribuchi S."/>
            <person name="Jenkins J."/>
            <person name="Grimwood J."/>
            <person name="Schmutz J."/>
            <person name="Mitros T."/>
            <person name="Mozaffari S.V."/>
            <person name="Suzuki Y."/>
            <person name="Haramoto Y."/>
            <person name="Yamamoto T.S."/>
            <person name="Takagi C."/>
            <person name="Heald R."/>
            <person name="Miller K."/>
            <person name="Haudenschild C."/>
            <person name="Kitzman J."/>
            <person name="Nakayama T."/>
            <person name="Izutsu Y."/>
            <person name="Robert J."/>
            <person name="Fortriede J."/>
            <person name="Burns K."/>
            <person name="Lotay V."/>
            <person name="Karimi K."/>
            <person name="Yasuoka Y."/>
            <person name="Dichmann D.S."/>
            <person name="Flajnik M.F."/>
            <person name="Houston D.W."/>
            <person name="Shendure J."/>
            <person name="DuPasquier L."/>
            <person name="Vize P.D."/>
            <person name="Zorn A.M."/>
            <person name="Ito M."/>
            <person name="Marcotte E.M."/>
            <person name="Wallingford J.B."/>
            <person name="Ito Y."/>
            <person name="Asashima M."/>
            <person name="Ueno N."/>
            <person name="Matsuda Y."/>
            <person name="Veenstra G.J."/>
            <person name="Fujiyama A."/>
            <person name="Harland R.M."/>
            <person name="Taira M."/>
            <person name="Rokhsar D.S."/>
        </authorList>
    </citation>
    <scope>NUCLEOTIDE SEQUENCE [LARGE SCALE GENOMIC DNA]</scope>
    <source>
        <strain evidence="2">J</strain>
    </source>
</reference>
<dbReference type="Proteomes" id="UP000694892">
    <property type="component" value="Chromosome 7L"/>
</dbReference>
<gene>
    <name evidence="1" type="ORF">XELAEV_18034442mg</name>
</gene>
<evidence type="ECO:0000313" key="1">
    <source>
        <dbReference type="EMBL" id="OCT71463.1"/>
    </source>
</evidence>
<dbReference type="AlphaFoldDB" id="A0A974HB39"/>
<organism evidence="1 2">
    <name type="scientific">Xenopus laevis</name>
    <name type="common">African clawed frog</name>
    <dbReference type="NCBI Taxonomy" id="8355"/>
    <lineage>
        <taxon>Eukaryota</taxon>
        <taxon>Metazoa</taxon>
        <taxon>Chordata</taxon>
        <taxon>Craniata</taxon>
        <taxon>Vertebrata</taxon>
        <taxon>Euteleostomi</taxon>
        <taxon>Amphibia</taxon>
        <taxon>Batrachia</taxon>
        <taxon>Anura</taxon>
        <taxon>Pipoidea</taxon>
        <taxon>Pipidae</taxon>
        <taxon>Xenopodinae</taxon>
        <taxon>Xenopus</taxon>
        <taxon>Xenopus</taxon>
    </lineage>
</organism>
<dbReference type="EMBL" id="CM004478">
    <property type="protein sequence ID" value="OCT71463.1"/>
    <property type="molecule type" value="Genomic_DNA"/>
</dbReference>
<sequence>MRSAIVSLAPPTRFLSKGYHQEGRYLREDKRMIGGKIIMARQCRCCQFARDPIKWGRAVKSFSQLKQIIFLTLHSIPSFPISPLNYTGGEWAEPFCF</sequence>
<proteinExistence type="predicted"/>
<evidence type="ECO:0000313" key="2">
    <source>
        <dbReference type="Proteomes" id="UP000694892"/>
    </source>
</evidence>
<protein>
    <submittedName>
        <fullName evidence="1">Uncharacterized protein</fullName>
    </submittedName>
</protein>
<name>A0A974HB39_XENLA</name>
<accession>A0A974HB39</accession>